<accession>A0A6A6DS88</accession>
<feature type="non-terminal residue" evidence="3">
    <location>
        <position position="53"/>
    </location>
</feature>
<feature type="non-terminal residue" evidence="3">
    <location>
        <position position="1"/>
    </location>
</feature>
<dbReference type="InterPro" id="IPR036236">
    <property type="entry name" value="Znf_C2H2_sf"/>
</dbReference>
<keyword evidence="1" id="KW-0862">Zinc</keyword>
<dbReference type="SUPFAM" id="SSF57667">
    <property type="entry name" value="beta-beta-alpha zinc fingers"/>
    <property type="match status" value="1"/>
</dbReference>
<dbReference type="PROSITE" id="PS00028">
    <property type="entry name" value="ZINC_FINGER_C2H2_1"/>
    <property type="match status" value="1"/>
</dbReference>
<dbReference type="EMBL" id="ML994653">
    <property type="protein sequence ID" value="KAF2181252.1"/>
    <property type="molecule type" value="Genomic_DNA"/>
</dbReference>
<dbReference type="InterPro" id="IPR013087">
    <property type="entry name" value="Znf_C2H2_type"/>
</dbReference>
<evidence type="ECO:0000256" key="1">
    <source>
        <dbReference type="PROSITE-ProRule" id="PRU00042"/>
    </source>
</evidence>
<protein>
    <recommendedName>
        <fullName evidence="2">C2H2-type domain-containing protein</fullName>
    </recommendedName>
</protein>
<proteinExistence type="predicted"/>
<dbReference type="Gene3D" id="3.30.160.60">
    <property type="entry name" value="Classic Zinc Finger"/>
    <property type="match status" value="2"/>
</dbReference>
<reference evidence="3" key="1">
    <citation type="journal article" date="2020" name="Stud. Mycol.">
        <title>101 Dothideomycetes genomes: a test case for predicting lifestyles and emergence of pathogens.</title>
        <authorList>
            <person name="Haridas S."/>
            <person name="Albert R."/>
            <person name="Binder M."/>
            <person name="Bloem J."/>
            <person name="Labutti K."/>
            <person name="Salamov A."/>
            <person name="Andreopoulos B."/>
            <person name="Baker S."/>
            <person name="Barry K."/>
            <person name="Bills G."/>
            <person name="Bluhm B."/>
            <person name="Cannon C."/>
            <person name="Castanera R."/>
            <person name="Culley D."/>
            <person name="Daum C."/>
            <person name="Ezra D."/>
            <person name="Gonzalez J."/>
            <person name="Henrissat B."/>
            <person name="Kuo A."/>
            <person name="Liang C."/>
            <person name="Lipzen A."/>
            <person name="Lutzoni F."/>
            <person name="Magnuson J."/>
            <person name="Mondo S."/>
            <person name="Nolan M."/>
            <person name="Ohm R."/>
            <person name="Pangilinan J."/>
            <person name="Park H.-J."/>
            <person name="Ramirez L."/>
            <person name="Alfaro M."/>
            <person name="Sun H."/>
            <person name="Tritt A."/>
            <person name="Yoshinaga Y."/>
            <person name="Zwiers L.-H."/>
            <person name="Turgeon B."/>
            <person name="Goodwin S."/>
            <person name="Spatafora J."/>
            <person name="Crous P."/>
            <person name="Grigoriev I."/>
        </authorList>
    </citation>
    <scope>NUCLEOTIDE SEQUENCE</scope>
    <source>
        <strain evidence="3">CBS 207.26</strain>
    </source>
</reference>
<dbReference type="OrthoDB" id="654211at2759"/>
<dbReference type="PROSITE" id="PS50157">
    <property type="entry name" value="ZINC_FINGER_C2H2_2"/>
    <property type="match status" value="1"/>
</dbReference>
<evidence type="ECO:0000313" key="3">
    <source>
        <dbReference type="EMBL" id="KAF2181252.1"/>
    </source>
</evidence>
<keyword evidence="1" id="KW-0479">Metal-binding</keyword>
<keyword evidence="4" id="KW-1185">Reference proteome</keyword>
<dbReference type="GO" id="GO:0008270">
    <property type="term" value="F:zinc ion binding"/>
    <property type="evidence" value="ECO:0007669"/>
    <property type="project" value="UniProtKB-KW"/>
</dbReference>
<gene>
    <name evidence="3" type="ORF">K469DRAFT_493460</name>
</gene>
<dbReference type="Pfam" id="PF00096">
    <property type="entry name" value="zf-C2H2"/>
    <property type="match status" value="1"/>
</dbReference>
<dbReference type="AlphaFoldDB" id="A0A6A6DS88"/>
<keyword evidence="1" id="KW-0863">Zinc-finger</keyword>
<evidence type="ECO:0000313" key="4">
    <source>
        <dbReference type="Proteomes" id="UP000800200"/>
    </source>
</evidence>
<name>A0A6A6DS88_9PEZI</name>
<evidence type="ECO:0000259" key="2">
    <source>
        <dbReference type="PROSITE" id="PS50157"/>
    </source>
</evidence>
<organism evidence="3 4">
    <name type="scientific">Zopfia rhizophila CBS 207.26</name>
    <dbReference type="NCBI Taxonomy" id="1314779"/>
    <lineage>
        <taxon>Eukaryota</taxon>
        <taxon>Fungi</taxon>
        <taxon>Dikarya</taxon>
        <taxon>Ascomycota</taxon>
        <taxon>Pezizomycotina</taxon>
        <taxon>Dothideomycetes</taxon>
        <taxon>Dothideomycetes incertae sedis</taxon>
        <taxon>Zopfiaceae</taxon>
        <taxon>Zopfia</taxon>
    </lineage>
</organism>
<dbReference type="Proteomes" id="UP000800200">
    <property type="component" value="Unassembled WGS sequence"/>
</dbReference>
<feature type="domain" description="C2H2-type" evidence="2">
    <location>
        <begin position="4"/>
        <end position="31"/>
    </location>
</feature>
<sequence>PRQYKCRICARSLTTRASLKRHGATHSKERPHSCNICHKRFQRGDKCKRHYLT</sequence>